<reference evidence="3" key="1">
    <citation type="submission" date="2022-01" db="EMBL/GenBank/DDBJ databases">
        <title>Colwellia maritima, isolated from seawater.</title>
        <authorList>
            <person name="Kristyanto S."/>
            <person name="Jung J."/>
            <person name="Jeon C.O."/>
        </authorList>
    </citation>
    <scope>NUCLEOTIDE SEQUENCE</scope>
    <source>
        <strain evidence="3">MSW7</strain>
    </source>
</reference>
<dbReference type="SUPFAM" id="SSF53850">
    <property type="entry name" value="Periplasmic binding protein-like II"/>
    <property type="match status" value="1"/>
</dbReference>
<protein>
    <submittedName>
        <fullName evidence="3">LysR substrate-binding domain-containing protein</fullName>
    </submittedName>
</protein>
<proteinExistence type="inferred from homology"/>
<evidence type="ECO:0000259" key="2">
    <source>
        <dbReference type="Pfam" id="PF03466"/>
    </source>
</evidence>
<dbReference type="Pfam" id="PF03466">
    <property type="entry name" value="LysR_substrate"/>
    <property type="match status" value="1"/>
</dbReference>
<keyword evidence="4" id="KW-1185">Reference proteome</keyword>
<evidence type="ECO:0000256" key="1">
    <source>
        <dbReference type="ARBA" id="ARBA00009437"/>
    </source>
</evidence>
<dbReference type="RefSeq" id="WP_242283058.1">
    <property type="nucleotide sequence ID" value="NZ_JAKKSL010000001.1"/>
</dbReference>
<dbReference type="PANTHER" id="PTHR30537:SF74">
    <property type="entry name" value="HTH-TYPE TRANSCRIPTIONAL REGULATOR TRPI"/>
    <property type="match status" value="1"/>
</dbReference>
<dbReference type="PANTHER" id="PTHR30537">
    <property type="entry name" value="HTH-TYPE TRANSCRIPTIONAL REGULATOR"/>
    <property type="match status" value="1"/>
</dbReference>
<accession>A0ABS9WWQ4</accession>
<dbReference type="CDD" id="cd08432">
    <property type="entry name" value="PBP2_GcdR_TrpI_HvrB_AmpR_like"/>
    <property type="match status" value="1"/>
</dbReference>
<dbReference type="EMBL" id="JAKKSL010000001">
    <property type="protein sequence ID" value="MCI2282388.1"/>
    <property type="molecule type" value="Genomic_DNA"/>
</dbReference>
<sequence length="191" mass="21274">MSWLLSLLPKLKSKHPELDIKLLSATGPVEFSSDDIDAAIRYGDGNWLGLQSDFLMEDELLLVCSPEIAKSLPSIKQIEALSQQTLIHCSLAADEWKNWLLAAGSDSFTSSHWLDLDSRGLVLEAASSGLGIAIGRMPYVAEYLKSGRLVEPYPIRVKTGKGYYLVYPEHHANFDNVVKLREWLLEECIVA</sequence>
<organism evidence="3 4">
    <name type="scientific">Colwellia maritima</name>
    <dbReference type="NCBI Taxonomy" id="2912588"/>
    <lineage>
        <taxon>Bacteria</taxon>
        <taxon>Pseudomonadati</taxon>
        <taxon>Pseudomonadota</taxon>
        <taxon>Gammaproteobacteria</taxon>
        <taxon>Alteromonadales</taxon>
        <taxon>Colwelliaceae</taxon>
        <taxon>Colwellia</taxon>
    </lineage>
</organism>
<evidence type="ECO:0000313" key="3">
    <source>
        <dbReference type="EMBL" id="MCI2282388.1"/>
    </source>
</evidence>
<name>A0ABS9WWQ4_9GAMM</name>
<dbReference type="Gene3D" id="3.40.190.10">
    <property type="entry name" value="Periplasmic binding protein-like II"/>
    <property type="match status" value="2"/>
</dbReference>
<evidence type="ECO:0000313" key="4">
    <source>
        <dbReference type="Proteomes" id="UP001139646"/>
    </source>
</evidence>
<dbReference type="InterPro" id="IPR058163">
    <property type="entry name" value="LysR-type_TF_proteobact-type"/>
</dbReference>
<gene>
    <name evidence="3" type="ORF">L3081_01990</name>
</gene>
<dbReference type="InterPro" id="IPR005119">
    <property type="entry name" value="LysR_subst-bd"/>
</dbReference>
<feature type="domain" description="LysR substrate-binding" evidence="2">
    <location>
        <begin position="2"/>
        <end position="188"/>
    </location>
</feature>
<dbReference type="Proteomes" id="UP001139646">
    <property type="component" value="Unassembled WGS sequence"/>
</dbReference>
<comment type="similarity">
    <text evidence="1">Belongs to the LysR transcriptional regulatory family.</text>
</comment>
<comment type="caution">
    <text evidence="3">The sequence shown here is derived from an EMBL/GenBank/DDBJ whole genome shotgun (WGS) entry which is preliminary data.</text>
</comment>